<feature type="compositionally biased region" description="Polar residues" evidence="1">
    <location>
        <begin position="289"/>
        <end position="301"/>
    </location>
</feature>
<dbReference type="EMBL" id="BJWK01000007">
    <property type="protein sequence ID" value="GEM09158.1"/>
    <property type="molecule type" value="Genomic_DNA"/>
</dbReference>
<feature type="transmembrane region" description="Helical" evidence="2">
    <location>
        <begin position="138"/>
        <end position="161"/>
    </location>
</feature>
<evidence type="ECO:0000256" key="2">
    <source>
        <dbReference type="SAM" id="Phobius"/>
    </source>
</evidence>
<comment type="caution">
    <text evidence="4">The sequence shown here is derived from an EMBL/GenBank/DDBJ whole genome shotgun (WGS) entry which is preliminary data.</text>
</comment>
<feature type="transmembrane region" description="Helical" evidence="2">
    <location>
        <begin position="222"/>
        <end position="248"/>
    </location>
</feature>
<dbReference type="PANTHER" id="PTHR40465">
    <property type="entry name" value="CHROMOSOME 1, WHOLE GENOME SHOTGUN SEQUENCE"/>
    <property type="match status" value="1"/>
</dbReference>
<protein>
    <submittedName>
        <fullName evidence="4">Proteophosphoglycan 5</fullName>
    </submittedName>
</protein>
<organism evidence="4 5">
    <name type="scientific">Rhodotorula toruloides</name>
    <name type="common">Yeast</name>
    <name type="synonym">Rhodosporidium toruloides</name>
    <dbReference type="NCBI Taxonomy" id="5286"/>
    <lineage>
        <taxon>Eukaryota</taxon>
        <taxon>Fungi</taxon>
        <taxon>Dikarya</taxon>
        <taxon>Basidiomycota</taxon>
        <taxon>Pucciniomycotina</taxon>
        <taxon>Microbotryomycetes</taxon>
        <taxon>Sporidiobolales</taxon>
        <taxon>Sporidiobolaceae</taxon>
        <taxon>Rhodotorula</taxon>
    </lineage>
</organism>
<keyword evidence="2" id="KW-1133">Transmembrane helix</keyword>
<evidence type="ECO:0000256" key="1">
    <source>
        <dbReference type="SAM" id="MobiDB-lite"/>
    </source>
</evidence>
<feature type="transmembrane region" description="Helical" evidence="2">
    <location>
        <begin position="181"/>
        <end position="201"/>
    </location>
</feature>
<keyword evidence="2" id="KW-0472">Membrane</keyword>
<dbReference type="Proteomes" id="UP000321518">
    <property type="component" value="Unassembled WGS sequence"/>
</dbReference>
<evidence type="ECO:0000259" key="3">
    <source>
        <dbReference type="Pfam" id="PF20152"/>
    </source>
</evidence>
<feature type="transmembrane region" description="Helical" evidence="2">
    <location>
        <begin position="26"/>
        <end position="48"/>
    </location>
</feature>
<evidence type="ECO:0000313" key="4">
    <source>
        <dbReference type="EMBL" id="GEM09158.1"/>
    </source>
</evidence>
<dbReference type="OrthoDB" id="2521637at2759"/>
<reference evidence="4 5" key="1">
    <citation type="submission" date="2019-07" db="EMBL/GenBank/DDBJ databases">
        <title>Rhodotorula toruloides NBRC10032 genome sequencing.</title>
        <authorList>
            <person name="Shida Y."/>
            <person name="Takaku H."/>
            <person name="Ogasawara W."/>
            <person name="Mori K."/>
        </authorList>
    </citation>
    <scope>NUCLEOTIDE SEQUENCE [LARGE SCALE GENOMIC DNA]</scope>
    <source>
        <strain evidence="4 5">NBRC10032</strain>
    </source>
</reference>
<keyword evidence="2" id="KW-0812">Transmembrane</keyword>
<feature type="transmembrane region" description="Helical" evidence="2">
    <location>
        <begin position="60"/>
        <end position="81"/>
    </location>
</feature>
<feature type="transmembrane region" description="Helical" evidence="2">
    <location>
        <begin position="260"/>
        <end position="278"/>
    </location>
</feature>
<feature type="transmembrane region" description="Helical" evidence="2">
    <location>
        <begin position="107"/>
        <end position="126"/>
    </location>
</feature>
<evidence type="ECO:0000313" key="5">
    <source>
        <dbReference type="Proteomes" id="UP000321518"/>
    </source>
</evidence>
<dbReference type="AlphaFoldDB" id="A0A511KFK9"/>
<sequence length="384" mass="41233">MSDNVSGTGGDVEGLLAPQAVARAVLAPYITGLVTSVLLIGIFFALFARYARHDLKEHGIRGRAVSWTVCILLVMCLGVSYEELVDTGVSQLRGSKELYAGPPQSNILPILSGLTEAVCQAFLLVRTGALMEDIVHRYIIYGFTGMLILGGLLGSVLYSAMGFLLIKNVSTPIPPTVCQALWLWLSAAADIFISVALAYTLHRRITNLGGFNATTEGLVKKLITIALQTAAYTSIMSLVGAALSTAYAHSTDFHTISIGQAFWLPLPALHGISLYTTLSIRKTIASTLSNSRENDSLNPTLPRSGYSRNPGDAAGGAVKLSTFRVGDRRSHQHALPTTSQTGTLSGVQVPLEVKVQQTQQISFDVRDEFDEEYSVEGKLKESLS</sequence>
<name>A0A511KFK9_RHOTO</name>
<feature type="region of interest" description="Disordered" evidence="1">
    <location>
        <begin position="289"/>
        <end position="314"/>
    </location>
</feature>
<dbReference type="Pfam" id="PF20152">
    <property type="entry name" value="DUF6534"/>
    <property type="match status" value="1"/>
</dbReference>
<dbReference type="InterPro" id="IPR045339">
    <property type="entry name" value="DUF6534"/>
</dbReference>
<proteinExistence type="predicted"/>
<dbReference type="PANTHER" id="PTHR40465:SF1">
    <property type="entry name" value="DUF6534 DOMAIN-CONTAINING PROTEIN"/>
    <property type="match status" value="1"/>
</dbReference>
<feature type="domain" description="DUF6534" evidence="3">
    <location>
        <begin position="186"/>
        <end position="282"/>
    </location>
</feature>
<gene>
    <name evidence="4" type="ORF">Rt10032_c07g3175</name>
</gene>
<accession>A0A511KFK9</accession>